<dbReference type="RefSeq" id="WP_183625544.1">
    <property type="nucleotide sequence ID" value="NZ_JACHWJ010000004.1"/>
</dbReference>
<dbReference type="PANTHER" id="PTHR45947">
    <property type="entry name" value="SULFOQUINOVOSYL TRANSFERASE SQD2"/>
    <property type="match status" value="1"/>
</dbReference>
<dbReference type="CDD" id="cd03801">
    <property type="entry name" value="GT4_PimA-like"/>
    <property type="match status" value="1"/>
</dbReference>
<dbReference type="GO" id="GO:0016757">
    <property type="term" value="F:glycosyltransferase activity"/>
    <property type="evidence" value="ECO:0007669"/>
    <property type="project" value="InterPro"/>
</dbReference>
<evidence type="ECO:0000259" key="3">
    <source>
        <dbReference type="Pfam" id="PF00534"/>
    </source>
</evidence>
<reference evidence="4 5" key="1">
    <citation type="submission" date="2020-08" db="EMBL/GenBank/DDBJ databases">
        <title>Sequencing the genomes of 1000 actinobacteria strains.</title>
        <authorList>
            <person name="Klenk H.-P."/>
        </authorList>
    </citation>
    <scope>NUCLEOTIDE SEQUENCE [LARGE SCALE GENOMIC DNA]</scope>
    <source>
        <strain evidence="4 5">DSM 20419</strain>
    </source>
</reference>
<organism evidence="4 5">
    <name type="scientific">Pseudoclavibacter helvolus</name>
    <dbReference type="NCBI Taxonomy" id="255205"/>
    <lineage>
        <taxon>Bacteria</taxon>
        <taxon>Bacillati</taxon>
        <taxon>Actinomycetota</taxon>
        <taxon>Actinomycetes</taxon>
        <taxon>Micrococcales</taxon>
        <taxon>Microbacteriaceae</taxon>
        <taxon>Pseudoclavibacter</taxon>
    </lineage>
</organism>
<name>A0A7W4UPX1_9MICO</name>
<proteinExistence type="predicted"/>
<protein>
    <recommendedName>
        <fullName evidence="1">D-inositol 3-phosphate glycosyltransferase</fullName>
    </recommendedName>
</protein>
<keyword evidence="2 4" id="KW-0808">Transferase</keyword>
<keyword evidence="5" id="KW-1185">Reference proteome</keyword>
<evidence type="ECO:0000313" key="5">
    <source>
        <dbReference type="Proteomes" id="UP000545286"/>
    </source>
</evidence>
<dbReference type="SUPFAM" id="SSF53756">
    <property type="entry name" value="UDP-Glycosyltransferase/glycogen phosphorylase"/>
    <property type="match status" value="1"/>
</dbReference>
<sequence>MPWLQGGGAQGALAGILRQIPKERIRLVVLFDENRDFSTLTELAGDVVFLNRKRNPLGILSARSALKPYFKQARRLYSLMRASHLVIGAGPKKDLKRLRVAATFHQLPSHDSGSLQGRIENILVRRATLSADLVTTPSERAVEELVSFRLAKPSKVKFESNAISVSNADAVPPREGELRPLRLLLAGRLTEQKGIDRLQGLLEGIPDPVDLRIVGEGDMQGIVDSLCADAPAPHTVEHFGYSREMVKHLDWCDAVLMPSRWELNPLLVWESWARSRPVVASNIPVFKDLAGRGPVLLFEGAIDLAFATQKLLADSQLRRTLGAEANDAYLGFQNEKRYVAEFLTS</sequence>
<dbReference type="PANTHER" id="PTHR45947:SF3">
    <property type="entry name" value="SULFOQUINOVOSYL TRANSFERASE SQD2"/>
    <property type="match status" value="1"/>
</dbReference>
<accession>A0A7W4UPX1</accession>
<evidence type="ECO:0000256" key="1">
    <source>
        <dbReference type="ARBA" id="ARBA00021292"/>
    </source>
</evidence>
<comment type="caution">
    <text evidence="4">The sequence shown here is derived from an EMBL/GenBank/DDBJ whole genome shotgun (WGS) entry which is preliminary data.</text>
</comment>
<dbReference type="InterPro" id="IPR001296">
    <property type="entry name" value="Glyco_trans_1"/>
</dbReference>
<dbReference type="InterPro" id="IPR050194">
    <property type="entry name" value="Glycosyltransferase_grp1"/>
</dbReference>
<gene>
    <name evidence="4" type="ORF">FHX72_002592</name>
</gene>
<dbReference type="Proteomes" id="UP000545286">
    <property type="component" value="Unassembled WGS sequence"/>
</dbReference>
<dbReference type="EMBL" id="JACHWJ010000004">
    <property type="protein sequence ID" value="MBB2958446.1"/>
    <property type="molecule type" value="Genomic_DNA"/>
</dbReference>
<feature type="domain" description="Glycosyl transferase family 1" evidence="3">
    <location>
        <begin position="182"/>
        <end position="325"/>
    </location>
</feature>
<evidence type="ECO:0000313" key="4">
    <source>
        <dbReference type="EMBL" id="MBB2958446.1"/>
    </source>
</evidence>
<dbReference type="AlphaFoldDB" id="A0A7W4UPX1"/>
<evidence type="ECO:0000256" key="2">
    <source>
        <dbReference type="ARBA" id="ARBA00022679"/>
    </source>
</evidence>
<dbReference type="Pfam" id="PF00534">
    <property type="entry name" value="Glycos_transf_1"/>
    <property type="match status" value="1"/>
</dbReference>
<dbReference type="Gene3D" id="3.40.50.2000">
    <property type="entry name" value="Glycogen Phosphorylase B"/>
    <property type="match status" value="2"/>
</dbReference>